<dbReference type="Proteomes" id="UP000800094">
    <property type="component" value="Unassembled WGS sequence"/>
</dbReference>
<keyword evidence="1" id="KW-0012">Acyltransferase</keyword>
<dbReference type="RefSeq" id="XP_033689852.1">
    <property type="nucleotide sequence ID" value="XM_033830801.1"/>
</dbReference>
<dbReference type="EMBL" id="ML987190">
    <property type="protein sequence ID" value="KAF2254848.1"/>
    <property type="molecule type" value="Genomic_DNA"/>
</dbReference>
<reference evidence="3" key="1">
    <citation type="journal article" date="2020" name="Stud. Mycol.">
        <title>101 Dothideomycetes genomes: a test case for predicting lifestyles and emergence of pathogens.</title>
        <authorList>
            <person name="Haridas S."/>
            <person name="Albert R."/>
            <person name="Binder M."/>
            <person name="Bloem J."/>
            <person name="Labutti K."/>
            <person name="Salamov A."/>
            <person name="Andreopoulos B."/>
            <person name="Baker S."/>
            <person name="Barry K."/>
            <person name="Bills G."/>
            <person name="Bluhm B."/>
            <person name="Cannon C."/>
            <person name="Castanera R."/>
            <person name="Culley D."/>
            <person name="Daum C."/>
            <person name="Ezra D."/>
            <person name="Gonzalez J."/>
            <person name="Henrissat B."/>
            <person name="Kuo A."/>
            <person name="Liang C."/>
            <person name="Lipzen A."/>
            <person name="Lutzoni F."/>
            <person name="Magnuson J."/>
            <person name="Mondo S."/>
            <person name="Nolan M."/>
            <person name="Ohm R."/>
            <person name="Pangilinan J."/>
            <person name="Park H.-J."/>
            <person name="Ramirez L."/>
            <person name="Alfaro M."/>
            <person name="Sun H."/>
            <person name="Tritt A."/>
            <person name="Yoshinaga Y."/>
            <person name="Zwiers L.-H."/>
            <person name="Turgeon B."/>
            <person name="Goodwin S."/>
            <person name="Spatafora J."/>
            <person name="Crous P."/>
            <person name="Grigoriev I."/>
        </authorList>
    </citation>
    <scope>NUCLEOTIDE SEQUENCE</scope>
    <source>
        <strain evidence="3">CBS 122368</strain>
    </source>
</reference>
<protein>
    <recommendedName>
        <fullName evidence="2">Gcp-like domain-containing protein</fullName>
    </recommendedName>
</protein>
<keyword evidence="1" id="KW-0496">Mitochondrion</keyword>
<dbReference type="AlphaFoldDB" id="A0A6A6IX27"/>
<feature type="domain" description="Gcp-like" evidence="2">
    <location>
        <begin position="209"/>
        <end position="303"/>
    </location>
</feature>
<feature type="domain" description="Gcp-like" evidence="2">
    <location>
        <begin position="363"/>
        <end position="492"/>
    </location>
</feature>
<gene>
    <name evidence="3" type="ORF">BU26DRAFT_527783</name>
</gene>
<organism evidence="3 4">
    <name type="scientific">Trematosphaeria pertusa</name>
    <dbReference type="NCBI Taxonomy" id="390896"/>
    <lineage>
        <taxon>Eukaryota</taxon>
        <taxon>Fungi</taxon>
        <taxon>Dikarya</taxon>
        <taxon>Ascomycota</taxon>
        <taxon>Pezizomycotina</taxon>
        <taxon>Dothideomycetes</taxon>
        <taxon>Pleosporomycetidae</taxon>
        <taxon>Pleosporales</taxon>
        <taxon>Massarineae</taxon>
        <taxon>Trematosphaeriaceae</taxon>
        <taxon>Trematosphaeria</taxon>
    </lineage>
</organism>
<dbReference type="GO" id="GO:0005739">
    <property type="term" value="C:mitochondrion"/>
    <property type="evidence" value="ECO:0007669"/>
    <property type="project" value="UniProtKB-SubCell"/>
</dbReference>
<comment type="subunit">
    <text evidence="1">Homodimer.</text>
</comment>
<dbReference type="GeneID" id="54584131"/>
<dbReference type="Gene3D" id="3.30.420.40">
    <property type="match status" value="2"/>
</dbReference>
<evidence type="ECO:0000259" key="2">
    <source>
        <dbReference type="Pfam" id="PF00814"/>
    </source>
</evidence>
<name>A0A6A6IX27_9PLEO</name>
<comment type="similarity">
    <text evidence="1">Belongs to the KAE1 / TsaD family.</text>
</comment>
<keyword evidence="4" id="KW-1185">Reference proteome</keyword>
<evidence type="ECO:0000256" key="1">
    <source>
        <dbReference type="HAMAP-Rule" id="MF_03179"/>
    </source>
</evidence>
<dbReference type="InterPro" id="IPR017860">
    <property type="entry name" value="Peptidase_M22_CS"/>
</dbReference>
<comment type="subcellular location">
    <subcellularLocation>
        <location evidence="1">Mitochondrion</location>
    </subcellularLocation>
</comment>
<dbReference type="OrthoDB" id="10259622at2759"/>
<dbReference type="GO" id="GO:0046872">
    <property type="term" value="F:metal ion binding"/>
    <property type="evidence" value="ECO:0007669"/>
    <property type="project" value="UniProtKB-KW"/>
</dbReference>
<dbReference type="InterPro" id="IPR022450">
    <property type="entry name" value="TsaD"/>
</dbReference>
<evidence type="ECO:0000313" key="3">
    <source>
        <dbReference type="EMBL" id="KAF2254848.1"/>
    </source>
</evidence>
<keyword evidence="1" id="KW-0819">tRNA processing</keyword>
<dbReference type="PANTHER" id="PTHR11735:SF6">
    <property type="entry name" value="TRNA N6-ADENOSINE THREONYLCARBAMOYLTRANSFERASE, MITOCHONDRIAL"/>
    <property type="match status" value="1"/>
</dbReference>
<keyword evidence="1" id="KW-0479">Metal-binding</keyword>
<dbReference type="Pfam" id="PF00814">
    <property type="entry name" value="TsaD"/>
    <property type="match status" value="3"/>
</dbReference>
<dbReference type="GO" id="GO:0072670">
    <property type="term" value="P:mitochondrial tRNA threonylcarbamoyladenosine modification"/>
    <property type="evidence" value="ECO:0007669"/>
    <property type="project" value="TreeGrafter"/>
</dbReference>
<comment type="function">
    <text evidence="1">Required for the formation of a threonylcarbamoyl group on adenosine at position 37 (t(6)A37) in mitochondrial tRNAs that read codons beginning with adenine. Probably involved in the transfer of the threonylcarbamoyl moiety of threonylcarbamoyl-AMP (TC-AMP) to the N6 group of A37. Involved in mitochondrial genome maintenance.</text>
</comment>
<sequence length="534" mass="58062">MRVRPVALHAVVRPRLTPGHAPRPRFLLTLAIESSCDDSAACLLETGRCPETGKTAAKLLFHKKVTANNTAFNGVHPLISLESHQENLAMLVEEAIQHLPDRKTTHGAPLHDGAGPTMHAPEELAGSFPGKKLPDFIAVTRGPGMRSNLSTGLDTAKGLAVAWQKPLVGVHHMQAHALTPRLVAALRTFEDASRNKHTLLEDGTNITVQPDFPFLSVLASGGHTLLIRSASLTTHEVMAGTNDIAIGECLDKIARVVLPSDVLQNARNTMYGALLEDFAFPQAKMPAAGSSSPNNDPGFIPQKLNICSEPEPQSAFPLENSTAAQYRSKYGVKYAYEVPRNHEEALKRNVSKWGWGFNQPLAKAAGGLKSKGMEMSFSGLMTAVERVVRYQLDPSTSKLTKTERLAEDISTEERMDIARYAMRAAFEHLAGRVLLGLQQTSASTVVMAGGVAANSYLRYILASTLCAHGYDNVNIVFPPPSLCCDNAAMVAWAGIEMFRVGHRDRLSIRAVRKWPIDQLLSPPIERITQSLTPK</sequence>
<comment type="cofactor">
    <cofactor evidence="1">
        <name>a divalent metal cation</name>
        <dbReference type="ChEBI" id="CHEBI:60240"/>
    </cofactor>
    <text evidence="1">Binds 1 divalent metal cation per subunit.</text>
</comment>
<dbReference type="PROSITE" id="PS01016">
    <property type="entry name" value="GLYCOPROTEASE"/>
    <property type="match status" value="1"/>
</dbReference>
<accession>A0A6A6IX27</accession>
<dbReference type="SUPFAM" id="SSF53067">
    <property type="entry name" value="Actin-like ATPase domain"/>
    <property type="match status" value="2"/>
</dbReference>
<dbReference type="PANTHER" id="PTHR11735">
    <property type="entry name" value="TRNA N6-ADENOSINE THREONYLCARBAMOYLTRANSFERASE"/>
    <property type="match status" value="1"/>
</dbReference>
<dbReference type="InterPro" id="IPR000905">
    <property type="entry name" value="Gcp-like_dom"/>
</dbReference>
<dbReference type="InterPro" id="IPR043129">
    <property type="entry name" value="ATPase_NBD"/>
</dbReference>
<proteinExistence type="inferred from homology"/>
<feature type="domain" description="Gcp-like" evidence="2">
    <location>
        <begin position="135"/>
        <end position="184"/>
    </location>
</feature>
<evidence type="ECO:0000313" key="4">
    <source>
        <dbReference type="Proteomes" id="UP000800094"/>
    </source>
</evidence>
<dbReference type="HAMAP" id="MF_01445">
    <property type="entry name" value="TsaD"/>
    <property type="match status" value="1"/>
</dbReference>
<dbReference type="GO" id="GO:0061711">
    <property type="term" value="F:tRNA N(6)-L-threonylcarbamoyladenine synthase activity"/>
    <property type="evidence" value="ECO:0007669"/>
    <property type="project" value="UniProtKB-EC"/>
</dbReference>
<comment type="catalytic activity">
    <reaction evidence="1">
        <text>L-threonylcarbamoyladenylate + adenosine(37) in tRNA = N(6)-L-threonylcarbamoyladenosine(37) in tRNA + AMP + H(+)</text>
        <dbReference type="Rhea" id="RHEA:37059"/>
        <dbReference type="Rhea" id="RHEA-COMP:10162"/>
        <dbReference type="Rhea" id="RHEA-COMP:10163"/>
        <dbReference type="ChEBI" id="CHEBI:15378"/>
        <dbReference type="ChEBI" id="CHEBI:73682"/>
        <dbReference type="ChEBI" id="CHEBI:74411"/>
        <dbReference type="ChEBI" id="CHEBI:74418"/>
        <dbReference type="ChEBI" id="CHEBI:456215"/>
        <dbReference type="EC" id="2.3.1.234"/>
    </reaction>
</comment>
<keyword evidence="1" id="KW-0808">Transferase</keyword>